<feature type="compositionally biased region" description="Low complexity" evidence="1">
    <location>
        <begin position="176"/>
        <end position="205"/>
    </location>
</feature>
<comment type="caution">
    <text evidence="3">The sequence shown here is derived from an EMBL/GenBank/DDBJ whole genome shotgun (WGS) entry which is preliminary data.</text>
</comment>
<name>A0A151Y471_9GAMM</name>
<feature type="compositionally biased region" description="Polar residues" evidence="1">
    <location>
        <begin position="222"/>
        <end position="233"/>
    </location>
</feature>
<protein>
    <recommendedName>
        <fullName evidence="5">Lipoprotein</fullName>
    </recommendedName>
</protein>
<evidence type="ECO:0008006" key="5">
    <source>
        <dbReference type="Google" id="ProtNLM"/>
    </source>
</evidence>
<dbReference type="AlphaFoldDB" id="A0A151Y471"/>
<feature type="chain" id="PRO_5007592260" description="Lipoprotein" evidence="2">
    <location>
        <begin position="27"/>
        <end position="328"/>
    </location>
</feature>
<evidence type="ECO:0000313" key="4">
    <source>
        <dbReference type="Proteomes" id="UP000076276"/>
    </source>
</evidence>
<sequence length="328" mass="35483">MIENICVNFKTLLLMGSLTLLLPGCASIGKSSSESMNRYASAQELIDQKNLNESSGGAKEYVYVWGAKHADAEPQSLYPRKYLSNYCHSQNGSFSLLHKSTLSLVKDAKSRNTLAAHSSIKQGVGAYQCAQKNGQRWIVSIEPVSESRSSQFTDARAVRLKTEIISADEARRFYKNSSASGNASKKAAAAPAAKNTAAPKPAVKNLDVKDAEDKKETAETAKPSSAAVTPQQQQMKYYVAARRDLAKGQTQVSGCQNAQKAYNYGKLHGANASNVYADSGVLLARCLTSVPAYNRQVPNARAKAVGILQNLSKNYNHAGAKHMLNQMK</sequence>
<evidence type="ECO:0000256" key="1">
    <source>
        <dbReference type="SAM" id="MobiDB-lite"/>
    </source>
</evidence>
<accession>A0A151Y471</accession>
<organism evidence="3 4">
    <name type="scientific">Acinetobacter pragensis</name>
    <dbReference type="NCBI Taxonomy" id="1806892"/>
    <lineage>
        <taxon>Bacteria</taxon>
        <taxon>Pseudomonadati</taxon>
        <taxon>Pseudomonadota</taxon>
        <taxon>Gammaproteobacteria</taxon>
        <taxon>Moraxellales</taxon>
        <taxon>Moraxellaceae</taxon>
        <taxon>Acinetobacter</taxon>
    </lineage>
</organism>
<keyword evidence="4" id="KW-1185">Reference proteome</keyword>
<reference evidence="3 4" key="1">
    <citation type="submission" date="2016-03" db="EMBL/GenBank/DDBJ databases">
        <title>Acinetobacter genomospecies 28 strain ANC 4149.</title>
        <authorList>
            <person name="Radolfova-Krizova L."/>
            <person name="Nemec A."/>
        </authorList>
    </citation>
    <scope>NUCLEOTIDE SEQUENCE [LARGE SCALE GENOMIC DNA]</scope>
    <source>
        <strain evidence="3 4">ANC 4149</strain>
    </source>
</reference>
<gene>
    <name evidence="3" type="ORF">AZH43_08260</name>
</gene>
<evidence type="ECO:0000313" key="3">
    <source>
        <dbReference type="EMBL" id="KYQ72835.1"/>
    </source>
</evidence>
<proteinExistence type="predicted"/>
<dbReference type="OrthoDB" id="6709049at2"/>
<evidence type="ECO:0000256" key="2">
    <source>
        <dbReference type="SAM" id="SignalP"/>
    </source>
</evidence>
<feature type="region of interest" description="Disordered" evidence="1">
    <location>
        <begin position="176"/>
        <end position="233"/>
    </location>
</feature>
<dbReference type="Proteomes" id="UP000076276">
    <property type="component" value="Unassembled WGS sequence"/>
</dbReference>
<feature type="compositionally biased region" description="Basic and acidic residues" evidence="1">
    <location>
        <begin position="206"/>
        <end position="219"/>
    </location>
</feature>
<dbReference type="EMBL" id="LUAW01000013">
    <property type="protein sequence ID" value="KYQ72835.1"/>
    <property type="molecule type" value="Genomic_DNA"/>
</dbReference>
<feature type="signal peptide" evidence="2">
    <location>
        <begin position="1"/>
        <end position="26"/>
    </location>
</feature>
<keyword evidence="2" id="KW-0732">Signal</keyword>